<feature type="binding site" evidence="4">
    <location>
        <position position="120"/>
    </location>
    <ligand>
        <name>L-histidine</name>
        <dbReference type="ChEBI" id="CHEBI:57595"/>
    </ligand>
</feature>
<dbReference type="InterPro" id="IPR045864">
    <property type="entry name" value="aa-tRNA-synth_II/BPL/LPL"/>
</dbReference>
<dbReference type="InterPro" id="IPR041715">
    <property type="entry name" value="HisRS-like_core"/>
</dbReference>
<dbReference type="NCBIfam" id="TIGR00442">
    <property type="entry name" value="hisS"/>
    <property type="match status" value="1"/>
</dbReference>
<feature type="binding site" evidence="4">
    <location>
        <position position="134"/>
    </location>
    <ligand>
        <name>L-histidine</name>
        <dbReference type="ChEBI" id="CHEBI:57595"/>
    </ligand>
</feature>
<dbReference type="Proteomes" id="UP000551327">
    <property type="component" value="Unassembled WGS sequence"/>
</dbReference>
<name>A0A7X1FZW5_9SPHN</name>
<dbReference type="AlphaFoldDB" id="A0A7X1FZW5"/>
<dbReference type="SUPFAM" id="SSF55681">
    <property type="entry name" value="Class II aaRS and biotin synthetases"/>
    <property type="match status" value="1"/>
</dbReference>
<keyword evidence="3" id="KW-0067">ATP-binding</keyword>
<dbReference type="PANTHER" id="PTHR43707">
    <property type="entry name" value="HISTIDYL-TRNA SYNTHETASE"/>
    <property type="match status" value="1"/>
</dbReference>
<keyword evidence="3" id="KW-0963">Cytoplasm</keyword>
<feature type="binding site" evidence="4">
    <location>
        <position position="266"/>
    </location>
    <ligand>
        <name>L-histidine</name>
        <dbReference type="ChEBI" id="CHEBI:57595"/>
    </ligand>
</feature>
<evidence type="ECO:0000256" key="4">
    <source>
        <dbReference type="PIRSR" id="PIRSR001549-1"/>
    </source>
</evidence>
<keyword evidence="3 6" id="KW-0436">Ligase</keyword>
<feature type="binding site" evidence="4">
    <location>
        <begin position="90"/>
        <end position="92"/>
    </location>
    <ligand>
        <name>L-histidine</name>
        <dbReference type="ChEBI" id="CHEBI:57595"/>
    </ligand>
</feature>
<dbReference type="HAMAP" id="MF_00127">
    <property type="entry name" value="His_tRNA_synth"/>
    <property type="match status" value="1"/>
</dbReference>
<keyword evidence="3" id="KW-0547">Nucleotide-binding</keyword>
<organism evidence="6 7">
    <name type="scientific">Novosphingobium piscinae</name>
    <dbReference type="NCBI Taxonomy" id="1507448"/>
    <lineage>
        <taxon>Bacteria</taxon>
        <taxon>Pseudomonadati</taxon>
        <taxon>Pseudomonadota</taxon>
        <taxon>Alphaproteobacteria</taxon>
        <taxon>Sphingomonadales</taxon>
        <taxon>Sphingomonadaceae</taxon>
        <taxon>Novosphingobium</taxon>
    </lineage>
</organism>
<comment type="catalytic activity">
    <reaction evidence="3">
        <text>tRNA(His) + L-histidine + ATP = L-histidyl-tRNA(His) + AMP + diphosphate + H(+)</text>
        <dbReference type="Rhea" id="RHEA:17313"/>
        <dbReference type="Rhea" id="RHEA-COMP:9665"/>
        <dbReference type="Rhea" id="RHEA-COMP:9689"/>
        <dbReference type="ChEBI" id="CHEBI:15378"/>
        <dbReference type="ChEBI" id="CHEBI:30616"/>
        <dbReference type="ChEBI" id="CHEBI:33019"/>
        <dbReference type="ChEBI" id="CHEBI:57595"/>
        <dbReference type="ChEBI" id="CHEBI:78442"/>
        <dbReference type="ChEBI" id="CHEBI:78527"/>
        <dbReference type="ChEBI" id="CHEBI:456215"/>
        <dbReference type="EC" id="6.1.1.21"/>
    </reaction>
</comment>
<keyword evidence="3" id="KW-0030">Aminoacyl-tRNA synthetase</keyword>
<dbReference type="InterPro" id="IPR006195">
    <property type="entry name" value="aa-tRNA-synth_II"/>
</dbReference>
<evidence type="ECO:0000313" key="6">
    <source>
        <dbReference type="EMBL" id="MBC2669924.1"/>
    </source>
</evidence>
<accession>A0A7X1FZW5</accession>
<evidence type="ECO:0000313" key="7">
    <source>
        <dbReference type="Proteomes" id="UP000551327"/>
    </source>
</evidence>
<evidence type="ECO:0000256" key="3">
    <source>
        <dbReference type="HAMAP-Rule" id="MF_00127"/>
    </source>
</evidence>
<reference evidence="6 7" key="1">
    <citation type="submission" date="2020-08" db="EMBL/GenBank/DDBJ databases">
        <title>The genome sequence of type strain Novosphingobium piscinae KCTC 42194.</title>
        <authorList>
            <person name="Liu Y."/>
        </authorList>
    </citation>
    <scope>NUCLEOTIDE SEQUENCE [LARGE SCALE GENOMIC DNA]</scope>
    <source>
        <strain evidence="6 7">KCTC 42194</strain>
    </source>
</reference>
<dbReference type="SUPFAM" id="SSF52954">
    <property type="entry name" value="Class II aaRS ABD-related"/>
    <property type="match status" value="1"/>
</dbReference>
<protein>
    <recommendedName>
        <fullName evidence="3">Histidine--tRNA ligase</fullName>
        <ecNumber evidence="3">6.1.1.21</ecNumber>
    </recommendedName>
    <alternativeName>
        <fullName evidence="3">Histidyl-tRNA synthetase</fullName>
        <shortName evidence="3">HisRS</shortName>
    </alternativeName>
</protein>
<comment type="subcellular location">
    <subcellularLocation>
        <location evidence="3">Cytoplasm</location>
    </subcellularLocation>
</comment>
<dbReference type="GO" id="GO:0004821">
    <property type="term" value="F:histidine-tRNA ligase activity"/>
    <property type="evidence" value="ECO:0007669"/>
    <property type="project" value="UniProtKB-UniRule"/>
</dbReference>
<dbReference type="GO" id="GO:0005524">
    <property type="term" value="F:ATP binding"/>
    <property type="evidence" value="ECO:0007669"/>
    <property type="project" value="UniProtKB-UniRule"/>
</dbReference>
<feature type="binding site" evidence="4">
    <location>
        <begin position="270"/>
        <end position="271"/>
    </location>
    <ligand>
        <name>L-histidine</name>
        <dbReference type="ChEBI" id="CHEBI:57595"/>
    </ligand>
</feature>
<dbReference type="EMBL" id="JACLAX010000012">
    <property type="protein sequence ID" value="MBC2669924.1"/>
    <property type="molecule type" value="Genomic_DNA"/>
</dbReference>
<evidence type="ECO:0000256" key="1">
    <source>
        <dbReference type="ARBA" id="ARBA00008226"/>
    </source>
</evidence>
<dbReference type="GO" id="GO:0005737">
    <property type="term" value="C:cytoplasm"/>
    <property type="evidence" value="ECO:0007669"/>
    <property type="project" value="UniProtKB-SubCell"/>
</dbReference>
<dbReference type="PIRSF" id="PIRSF001549">
    <property type="entry name" value="His-tRNA_synth"/>
    <property type="match status" value="1"/>
</dbReference>
<comment type="similarity">
    <text evidence="1 3">Belongs to the class-II aminoacyl-tRNA synthetase family.</text>
</comment>
<dbReference type="Pfam" id="PF13393">
    <property type="entry name" value="tRNA-synt_His"/>
    <property type="match status" value="1"/>
</dbReference>
<sequence length="417" mass="45781">MSSTQTPPIQTPQAIRGTQDIFGAEAEAFGFVVETFERVRRLYRFRRAEMPVFEKTAVFSRSLGETTDVVSKEMYSFEDRGGESLTLRPEFTAGLARAYLTNGWQQYAPLKLATHGPLFRYERPQKGRYRQFHQIDAEVIGAGEPQADVELLVMADQLLHELGIADGVTLQLNTLGDAPSREAWRQALIAYFRDHAGQLSEDSQERLEKNPLRILDSKDPRDKPFTAAAPKIDDFLSGEAQDFFGRVTSGLDAAGVAWTRAPALVRGLDYYRHTAFEFVTDRLGAQGTVLGGGRYDGLIEALGGPPTPAVGWAAGIERLAMLVGEKGEVPLEVVIVVESDEALLFATQKLAALRRAGFSADMIASGSPKKRFDKGVKSGAESMIVVGFDGVKSGLRLRSTPNSSRGKKLEHLVELWG</sequence>
<comment type="caution">
    <text evidence="6">The sequence shown here is derived from an EMBL/GenBank/DDBJ whole genome shotgun (WGS) entry which is preliminary data.</text>
</comment>
<dbReference type="PROSITE" id="PS50862">
    <property type="entry name" value="AA_TRNA_LIGASE_II"/>
    <property type="match status" value="1"/>
</dbReference>
<dbReference type="InterPro" id="IPR015807">
    <property type="entry name" value="His-tRNA-ligase"/>
</dbReference>
<dbReference type="RefSeq" id="WP_185679791.1">
    <property type="nucleotide sequence ID" value="NZ_JACLAX010000012.1"/>
</dbReference>
<comment type="subunit">
    <text evidence="2 3">Homodimer.</text>
</comment>
<evidence type="ECO:0000256" key="2">
    <source>
        <dbReference type="ARBA" id="ARBA00011738"/>
    </source>
</evidence>
<dbReference type="Gene3D" id="3.30.930.10">
    <property type="entry name" value="Bira Bifunctional Protein, Domain 2"/>
    <property type="match status" value="1"/>
</dbReference>
<keyword evidence="3" id="KW-0648">Protein biosynthesis</keyword>
<evidence type="ECO:0000259" key="5">
    <source>
        <dbReference type="PROSITE" id="PS50862"/>
    </source>
</evidence>
<proteinExistence type="inferred from homology"/>
<feature type="domain" description="Aminoacyl-transfer RNA synthetases class-II family profile" evidence="5">
    <location>
        <begin position="11"/>
        <end position="323"/>
    </location>
</feature>
<dbReference type="GO" id="GO:0006427">
    <property type="term" value="P:histidyl-tRNA aminoacylation"/>
    <property type="evidence" value="ECO:0007669"/>
    <property type="project" value="UniProtKB-UniRule"/>
</dbReference>
<gene>
    <name evidence="3" type="primary">hisS</name>
    <name evidence="6" type="ORF">H7F53_12280</name>
</gene>
<keyword evidence="7" id="KW-1185">Reference proteome</keyword>
<feature type="binding site" evidence="4">
    <location>
        <position position="138"/>
    </location>
    <ligand>
        <name>L-histidine</name>
        <dbReference type="ChEBI" id="CHEBI:57595"/>
    </ligand>
</feature>
<dbReference type="PANTHER" id="PTHR43707:SF1">
    <property type="entry name" value="HISTIDINE--TRNA LIGASE, MITOCHONDRIAL-RELATED"/>
    <property type="match status" value="1"/>
</dbReference>
<dbReference type="CDD" id="cd00773">
    <property type="entry name" value="HisRS-like_core"/>
    <property type="match status" value="1"/>
</dbReference>
<dbReference type="InterPro" id="IPR004516">
    <property type="entry name" value="HisRS/HisZ"/>
</dbReference>
<dbReference type="EC" id="6.1.1.21" evidence="3"/>